<evidence type="ECO:0000313" key="2">
    <source>
        <dbReference type="EMBL" id="SDJ81887.1"/>
    </source>
</evidence>
<evidence type="ECO:0000256" key="1">
    <source>
        <dbReference type="SAM" id="Phobius"/>
    </source>
</evidence>
<dbReference type="Proteomes" id="UP000199305">
    <property type="component" value="Unassembled WGS sequence"/>
</dbReference>
<protein>
    <submittedName>
        <fullName evidence="2">Uncharacterized protein</fullName>
    </submittedName>
</protein>
<feature type="transmembrane region" description="Helical" evidence="1">
    <location>
        <begin position="38"/>
        <end position="59"/>
    </location>
</feature>
<organism evidence="2 3">
    <name type="scientific">Microbulbifer yueqingensis</name>
    <dbReference type="NCBI Taxonomy" id="658219"/>
    <lineage>
        <taxon>Bacteria</taxon>
        <taxon>Pseudomonadati</taxon>
        <taxon>Pseudomonadota</taxon>
        <taxon>Gammaproteobacteria</taxon>
        <taxon>Cellvibrionales</taxon>
        <taxon>Microbulbiferaceae</taxon>
        <taxon>Microbulbifer</taxon>
    </lineage>
</organism>
<dbReference type="STRING" id="658219.SAMN05216212_0859"/>
<name>A0A1G8WV06_9GAMM</name>
<dbReference type="RefSeq" id="WP_091508973.1">
    <property type="nucleotide sequence ID" value="NZ_FNFH01000002.1"/>
</dbReference>
<accession>A0A1G8WV06</accession>
<keyword evidence="1" id="KW-1133">Transmembrane helix</keyword>
<sequence length="79" mass="8579">MNNPKCGLRLASIVLALLSLSHLWRLIAQPEVLVAGALVPLWISALAFIVLGGLAFWLWTLSEVAQQADEVGETEIEPD</sequence>
<reference evidence="3" key="1">
    <citation type="submission" date="2016-10" db="EMBL/GenBank/DDBJ databases">
        <authorList>
            <person name="Varghese N."/>
            <person name="Submissions S."/>
        </authorList>
    </citation>
    <scope>NUCLEOTIDE SEQUENCE [LARGE SCALE GENOMIC DNA]</scope>
    <source>
        <strain evidence="3">CGMCC 1.10658</strain>
    </source>
</reference>
<keyword evidence="3" id="KW-1185">Reference proteome</keyword>
<keyword evidence="1" id="KW-0812">Transmembrane</keyword>
<keyword evidence="1" id="KW-0472">Membrane</keyword>
<dbReference type="AlphaFoldDB" id="A0A1G8WV06"/>
<dbReference type="EMBL" id="FNFH01000002">
    <property type="protein sequence ID" value="SDJ81887.1"/>
    <property type="molecule type" value="Genomic_DNA"/>
</dbReference>
<gene>
    <name evidence="2" type="ORF">SAMN05216212_0859</name>
</gene>
<evidence type="ECO:0000313" key="3">
    <source>
        <dbReference type="Proteomes" id="UP000199305"/>
    </source>
</evidence>
<proteinExistence type="predicted"/>